<protein>
    <submittedName>
        <fullName evidence="3">DUF3972 domain-containing protein</fullName>
    </submittedName>
</protein>
<gene>
    <name evidence="3" type="ORF">AAH949_05900</name>
</gene>
<sequence length="172" mass="19798">MQTFLELKEFCKLVHLNEDVVKGMMANGALNFKEEEGKIYIEANQGTFSVVPSTVNSKSAMINSMTLAGESFIEKTIGTILNLHEKVLDAKDETLEALKNENKFLKDALYSMQELYEQDRKTIEVLNEQLKNAREDAEFMKRKYKLMWNKTIETFGDARSQKINQDNSQKVD</sequence>
<proteinExistence type="predicted"/>
<evidence type="ECO:0000259" key="2">
    <source>
        <dbReference type="Pfam" id="PF13118"/>
    </source>
</evidence>
<name>A0AAU7E602_9BACT</name>
<accession>A0AAU7E602</accession>
<dbReference type="EMBL" id="CP155620">
    <property type="protein sequence ID" value="XBJ28636.1"/>
    <property type="molecule type" value="Genomic_DNA"/>
</dbReference>
<evidence type="ECO:0000313" key="3">
    <source>
        <dbReference type="EMBL" id="XBJ28636.1"/>
    </source>
</evidence>
<dbReference type="InterPro" id="IPR025002">
    <property type="entry name" value="DUF3972"/>
</dbReference>
<organism evidence="3">
    <name type="scientific">Campylobacter sp. CCS1377</name>
    <dbReference type="NCBI Taxonomy" id="3158229"/>
    <lineage>
        <taxon>Bacteria</taxon>
        <taxon>Pseudomonadati</taxon>
        <taxon>Campylobacterota</taxon>
        <taxon>Epsilonproteobacteria</taxon>
        <taxon>Campylobacterales</taxon>
        <taxon>Campylobacteraceae</taxon>
        <taxon>Campylobacter</taxon>
    </lineage>
</organism>
<keyword evidence="1" id="KW-0175">Coiled coil</keyword>
<feature type="domain" description="DUF3972" evidence="2">
    <location>
        <begin position="9"/>
        <end position="133"/>
    </location>
</feature>
<dbReference type="Pfam" id="PF13118">
    <property type="entry name" value="DUF3972"/>
    <property type="match status" value="1"/>
</dbReference>
<evidence type="ECO:0000256" key="1">
    <source>
        <dbReference type="SAM" id="Coils"/>
    </source>
</evidence>
<dbReference type="RefSeq" id="WP_348518214.1">
    <property type="nucleotide sequence ID" value="NZ_CP155620.1"/>
</dbReference>
<dbReference type="AlphaFoldDB" id="A0AAU7E602"/>
<feature type="coiled-coil region" evidence="1">
    <location>
        <begin position="81"/>
        <end position="143"/>
    </location>
</feature>
<reference evidence="3" key="1">
    <citation type="submission" date="2024-05" db="EMBL/GenBank/DDBJ databases">
        <title>Campylobacter coli isolated from environmental waters in Slovenia.</title>
        <authorList>
            <person name="Zautner A.E."/>
            <person name="Bunk B."/>
            <person name="Riedel T."/>
            <person name="Sproeer C."/>
        </authorList>
    </citation>
    <scope>NUCLEOTIDE SEQUENCE</scope>
    <source>
        <strain evidence="3">CCS1377</strain>
    </source>
</reference>